<keyword evidence="1" id="KW-0805">Transcription regulation</keyword>
<evidence type="ECO:0000256" key="1">
    <source>
        <dbReference type="ARBA" id="ARBA00023015"/>
    </source>
</evidence>
<organism evidence="7 8">
    <name type="scientific">Nocardia cerradoensis</name>
    <dbReference type="NCBI Taxonomy" id="85688"/>
    <lineage>
        <taxon>Bacteria</taxon>
        <taxon>Bacillati</taxon>
        <taxon>Actinomycetota</taxon>
        <taxon>Actinomycetes</taxon>
        <taxon>Mycobacteriales</taxon>
        <taxon>Nocardiaceae</taxon>
        <taxon>Nocardia</taxon>
    </lineage>
</organism>
<dbReference type="RefSeq" id="WP_338067217.1">
    <property type="nucleotide sequence ID" value="NZ_NGAF01000019.1"/>
</dbReference>
<evidence type="ECO:0000256" key="5">
    <source>
        <dbReference type="SAM" id="MobiDB-lite"/>
    </source>
</evidence>
<dbReference type="GO" id="GO:0003700">
    <property type="term" value="F:DNA-binding transcription factor activity"/>
    <property type="evidence" value="ECO:0007669"/>
    <property type="project" value="TreeGrafter"/>
</dbReference>
<dbReference type="InterPro" id="IPR041347">
    <property type="entry name" value="MftR_C"/>
</dbReference>
<evidence type="ECO:0000259" key="6">
    <source>
        <dbReference type="PROSITE" id="PS50977"/>
    </source>
</evidence>
<dbReference type="InterPro" id="IPR001647">
    <property type="entry name" value="HTH_TetR"/>
</dbReference>
<protein>
    <submittedName>
        <fullName evidence="7">Putative mycofactocin biosynthesis transcriptional regulator MftR</fullName>
    </submittedName>
</protein>
<gene>
    <name evidence="7" type="primary">mftR_5</name>
    <name evidence="7" type="ORF">B7C42_06436</name>
</gene>
<dbReference type="GO" id="GO:0000976">
    <property type="term" value="F:transcription cis-regulatory region binding"/>
    <property type="evidence" value="ECO:0007669"/>
    <property type="project" value="TreeGrafter"/>
</dbReference>
<dbReference type="Gene3D" id="1.10.357.10">
    <property type="entry name" value="Tetracycline Repressor, domain 2"/>
    <property type="match status" value="1"/>
</dbReference>
<sequence>MSPSDKMEGVTAEKPVAPRARAGRRPSTSADELERVAFELFEQRGFDDTTVEDIAAAVGVSKRTFFRYFDSKNDVVWGNFSDQLQAMRDLFDRCPPDQPVADAVRSVVVEFNRFDPAQVPWHRKRMELILKVPALQAHSTLRYQEWRNVVAEFVAARLGVGTRDLLAQVAGHCALGVAIAGYEHWLDHPDQELTDILDRALRSWGSGFGAEPATT</sequence>
<feature type="DNA-binding region" description="H-T-H motif" evidence="4">
    <location>
        <begin position="50"/>
        <end position="69"/>
    </location>
</feature>
<evidence type="ECO:0000313" key="8">
    <source>
        <dbReference type="Proteomes" id="UP000215506"/>
    </source>
</evidence>
<dbReference type="InterPro" id="IPR009057">
    <property type="entry name" value="Homeodomain-like_sf"/>
</dbReference>
<dbReference type="PANTHER" id="PTHR30055:SF238">
    <property type="entry name" value="MYCOFACTOCIN BIOSYNTHESIS TRANSCRIPTIONAL REGULATOR MFTR-RELATED"/>
    <property type="match status" value="1"/>
</dbReference>
<comment type="caution">
    <text evidence="7">The sequence shown here is derived from an EMBL/GenBank/DDBJ whole genome shotgun (WGS) entry which is preliminary data.</text>
</comment>
<proteinExistence type="predicted"/>
<dbReference type="Proteomes" id="UP000215506">
    <property type="component" value="Unassembled WGS sequence"/>
</dbReference>
<evidence type="ECO:0000256" key="3">
    <source>
        <dbReference type="ARBA" id="ARBA00023163"/>
    </source>
</evidence>
<dbReference type="PANTHER" id="PTHR30055">
    <property type="entry name" value="HTH-TYPE TRANSCRIPTIONAL REGULATOR RUTR"/>
    <property type="match status" value="1"/>
</dbReference>
<name>A0A231GY39_9NOCA</name>
<accession>A0A231GY39</accession>
<dbReference type="Pfam" id="PF00440">
    <property type="entry name" value="TetR_N"/>
    <property type="match status" value="1"/>
</dbReference>
<evidence type="ECO:0000313" key="7">
    <source>
        <dbReference type="EMBL" id="OXR41543.1"/>
    </source>
</evidence>
<dbReference type="NCBIfam" id="TIGR03968">
    <property type="entry name" value="mycofact_TetR"/>
    <property type="match status" value="1"/>
</dbReference>
<feature type="region of interest" description="Disordered" evidence="5">
    <location>
        <begin position="1"/>
        <end position="30"/>
    </location>
</feature>
<dbReference type="PROSITE" id="PS01081">
    <property type="entry name" value="HTH_TETR_1"/>
    <property type="match status" value="1"/>
</dbReference>
<dbReference type="InterPro" id="IPR023772">
    <property type="entry name" value="DNA-bd_HTH_TetR-type_CS"/>
</dbReference>
<evidence type="ECO:0000256" key="2">
    <source>
        <dbReference type="ARBA" id="ARBA00023125"/>
    </source>
</evidence>
<dbReference type="Pfam" id="PF17754">
    <property type="entry name" value="TetR_C_14"/>
    <property type="match status" value="1"/>
</dbReference>
<keyword evidence="3" id="KW-0804">Transcription</keyword>
<dbReference type="PROSITE" id="PS50977">
    <property type="entry name" value="HTH_TETR_2"/>
    <property type="match status" value="1"/>
</dbReference>
<dbReference type="InterPro" id="IPR023851">
    <property type="entry name" value="Tscrpt_reg_TetR-type"/>
</dbReference>
<keyword evidence="2 4" id="KW-0238">DNA-binding</keyword>
<keyword evidence="8" id="KW-1185">Reference proteome</keyword>
<dbReference type="Gene3D" id="1.10.10.60">
    <property type="entry name" value="Homeodomain-like"/>
    <property type="match status" value="1"/>
</dbReference>
<dbReference type="InterPro" id="IPR050109">
    <property type="entry name" value="HTH-type_TetR-like_transc_reg"/>
</dbReference>
<dbReference type="PRINTS" id="PR00455">
    <property type="entry name" value="HTHTETR"/>
</dbReference>
<feature type="domain" description="HTH tetR-type" evidence="6">
    <location>
        <begin position="27"/>
        <end position="87"/>
    </location>
</feature>
<evidence type="ECO:0000256" key="4">
    <source>
        <dbReference type="PROSITE-ProRule" id="PRU00335"/>
    </source>
</evidence>
<dbReference type="SUPFAM" id="SSF46689">
    <property type="entry name" value="Homeodomain-like"/>
    <property type="match status" value="1"/>
</dbReference>
<reference evidence="7 8" key="1">
    <citation type="submission" date="2017-07" db="EMBL/GenBank/DDBJ databases">
        <title>First draft Genome Sequence of Nocardia cerradoensis isolated from human infection.</title>
        <authorList>
            <person name="Carrasco G."/>
        </authorList>
    </citation>
    <scope>NUCLEOTIDE SEQUENCE [LARGE SCALE GENOMIC DNA]</scope>
    <source>
        <strain evidence="7 8">CNM20130759</strain>
    </source>
</reference>
<dbReference type="AlphaFoldDB" id="A0A231GY39"/>
<dbReference type="EMBL" id="NGAF01000019">
    <property type="protein sequence ID" value="OXR41543.1"/>
    <property type="molecule type" value="Genomic_DNA"/>
</dbReference>